<keyword evidence="7 9" id="KW-1133">Transmembrane helix</keyword>
<dbReference type="CDD" id="cd06261">
    <property type="entry name" value="TM_PBP2"/>
    <property type="match status" value="1"/>
</dbReference>
<evidence type="ECO:0000313" key="11">
    <source>
        <dbReference type="EMBL" id="NYT48179.1"/>
    </source>
</evidence>
<dbReference type="Pfam" id="PF00528">
    <property type="entry name" value="BPD_transp_1"/>
    <property type="match status" value="1"/>
</dbReference>
<proteinExistence type="inferred from homology"/>
<dbReference type="Proteomes" id="UP000559809">
    <property type="component" value="Unassembled WGS sequence"/>
</dbReference>
<organism evidence="11 12">
    <name type="scientific">Parapusillimonas granuli</name>
    <dbReference type="NCBI Taxonomy" id="380911"/>
    <lineage>
        <taxon>Bacteria</taxon>
        <taxon>Pseudomonadati</taxon>
        <taxon>Pseudomonadota</taxon>
        <taxon>Betaproteobacteria</taxon>
        <taxon>Burkholderiales</taxon>
        <taxon>Alcaligenaceae</taxon>
        <taxon>Parapusillimonas</taxon>
    </lineage>
</organism>
<evidence type="ECO:0000256" key="3">
    <source>
        <dbReference type="ARBA" id="ARBA00022448"/>
    </source>
</evidence>
<evidence type="ECO:0000256" key="4">
    <source>
        <dbReference type="ARBA" id="ARBA00022475"/>
    </source>
</evidence>
<comment type="subcellular location">
    <subcellularLocation>
        <location evidence="1">Cell inner membrane</location>
        <topology evidence="1">Multi-pass membrane protein</topology>
    </subcellularLocation>
    <subcellularLocation>
        <location evidence="9">Cell membrane</location>
        <topology evidence="9">Multi-pass membrane protein</topology>
    </subcellularLocation>
</comment>
<dbReference type="PANTHER" id="PTHR30614:SF0">
    <property type="entry name" value="L-CYSTINE TRANSPORT SYSTEM PERMEASE PROTEIN TCYL"/>
    <property type="match status" value="1"/>
</dbReference>
<accession>A0A853FVN3</accession>
<dbReference type="AlphaFoldDB" id="A0A853FVN3"/>
<feature type="domain" description="ABC transmembrane type-1" evidence="10">
    <location>
        <begin position="14"/>
        <end position="202"/>
    </location>
</feature>
<gene>
    <name evidence="11" type="ORF">H0A72_02540</name>
</gene>
<dbReference type="EMBL" id="JACCEM010000001">
    <property type="protein sequence ID" value="NYT48179.1"/>
    <property type="molecule type" value="Genomic_DNA"/>
</dbReference>
<dbReference type="GO" id="GO:0006865">
    <property type="term" value="P:amino acid transport"/>
    <property type="evidence" value="ECO:0007669"/>
    <property type="project" value="UniProtKB-KW"/>
</dbReference>
<feature type="transmembrane region" description="Helical" evidence="9">
    <location>
        <begin position="50"/>
        <end position="72"/>
    </location>
</feature>
<dbReference type="PANTHER" id="PTHR30614">
    <property type="entry name" value="MEMBRANE COMPONENT OF AMINO ACID ABC TRANSPORTER"/>
    <property type="match status" value="1"/>
</dbReference>
<name>A0A853FVN3_9BURK</name>
<protein>
    <submittedName>
        <fullName evidence="11">Amino acid ABC transporter permease</fullName>
    </submittedName>
</protein>
<evidence type="ECO:0000313" key="12">
    <source>
        <dbReference type="Proteomes" id="UP000559809"/>
    </source>
</evidence>
<feature type="transmembrane region" description="Helical" evidence="9">
    <location>
        <begin position="78"/>
        <end position="97"/>
    </location>
</feature>
<dbReference type="PROSITE" id="PS50928">
    <property type="entry name" value="ABC_TM1"/>
    <property type="match status" value="1"/>
</dbReference>
<evidence type="ECO:0000256" key="8">
    <source>
        <dbReference type="ARBA" id="ARBA00023136"/>
    </source>
</evidence>
<dbReference type="InterPro" id="IPR000515">
    <property type="entry name" value="MetI-like"/>
</dbReference>
<reference evidence="11 12" key="1">
    <citation type="submission" date="2020-07" db="EMBL/GenBank/DDBJ databases">
        <title>Taxonomic revisions and descriptions of new bacterial species based on genomic comparisons in the high-G+C-content subgroup of the family Alcaligenaceae.</title>
        <authorList>
            <person name="Szabo A."/>
            <person name="Felfoldi T."/>
        </authorList>
    </citation>
    <scope>NUCLEOTIDE SEQUENCE [LARGE SCALE GENOMIC DNA]</scope>
    <source>
        <strain evidence="11 12">LMG 24012</strain>
    </source>
</reference>
<evidence type="ECO:0000256" key="6">
    <source>
        <dbReference type="ARBA" id="ARBA00022970"/>
    </source>
</evidence>
<keyword evidence="12" id="KW-1185">Reference proteome</keyword>
<sequence length="214" mass="23540">MSLLEILAGILEGADITLQVVGYALLYAIPFAFVFGILQYLTRGLPRKGITFIIEFWRSNAVIILLYVFYYLLPFVGLRWSAMSVAALVIGCNVGAYGSQVVRAALQTLARGQIEAGAALGLPRLHVLALVELPQSIRLMIPSLINEAIRLIQSTALVSLLALSDMTFKAKEIGQITYQPVEVYSALLLAYFVLAYPFALLGRRLESWTTQGKQ</sequence>
<comment type="similarity">
    <text evidence="2">Belongs to the binding-protein-dependent transport system permease family. HisMQ subfamily.</text>
</comment>
<dbReference type="Gene3D" id="1.10.3720.10">
    <property type="entry name" value="MetI-like"/>
    <property type="match status" value="1"/>
</dbReference>
<dbReference type="InterPro" id="IPR043429">
    <property type="entry name" value="ArtM/GltK/GlnP/TcyL/YhdX-like"/>
</dbReference>
<keyword evidence="3 9" id="KW-0813">Transport</keyword>
<evidence type="ECO:0000256" key="9">
    <source>
        <dbReference type="RuleBase" id="RU363032"/>
    </source>
</evidence>
<evidence type="ECO:0000256" key="7">
    <source>
        <dbReference type="ARBA" id="ARBA00022989"/>
    </source>
</evidence>
<feature type="transmembrane region" description="Helical" evidence="9">
    <location>
        <begin position="20"/>
        <end position="38"/>
    </location>
</feature>
<evidence type="ECO:0000259" key="10">
    <source>
        <dbReference type="PROSITE" id="PS50928"/>
    </source>
</evidence>
<dbReference type="GO" id="GO:0022857">
    <property type="term" value="F:transmembrane transporter activity"/>
    <property type="evidence" value="ECO:0007669"/>
    <property type="project" value="InterPro"/>
</dbReference>
<keyword evidence="4" id="KW-1003">Cell membrane</keyword>
<dbReference type="NCBIfam" id="TIGR01726">
    <property type="entry name" value="HEQRo_perm_3TM"/>
    <property type="match status" value="1"/>
</dbReference>
<dbReference type="InterPro" id="IPR010065">
    <property type="entry name" value="AA_ABC_transptr_permease_3TM"/>
</dbReference>
<evidence type="ECO:0000256" key="1">
    <source>
        <dbReference type="ARBA" id="ARBA00004429"/>
    </source>
</evidence>
<dbReference type="RefSeq" id="WP_180153469.1">
    <property type="nucleotide sequence ID" value="NZ_JACCEM010000001.1"/>
</dbReference>
<dbReference type="GO" id="GO:0043190">
    <property type="term" value="C:ATP-binding cassette (ABC) transporter complex"/>
    <property type="evidence" value="ECO:0007669"/>
    <property type="project" value="InterPro"/>
</dbReference>
<keyword evidence="8 9" id="KW-0472">Membrane</keyword>
<evidence type="ECO:0000256" key="5">
    <source>
        <dbReference type="ARBA" id="ARBA00022692"/>
    </source>
</evidence>
<comment type="caution">
    <text evidence="11">The sequence shown here is derived from an EMBL/GenBank/DDBJ whole genome shotgun (WGS) entry which is preliminary data.</text>
</comment>
<dbReference type="SUPFAM" id="SSF161098">
    <property type="entry name" value="MetI-like"/>
    <property type="match status" value="1"/>
</dbReference>
<feature type="transmembrane region" description="Helical" evidence="9">
    <location>
        <begin position="183"/>
        <end position="201"/>
    </location>
</feature>
<keyword evidence="6" id="KW-0029">Amino-acid transport</keyword>
<evidence type="ECO:0000256" key="2">
    <source>
        <dbReference type="ARBA" id="ARBA00010072"/>
    </source>
</evidence>
<dbReference type="InterPro" id="IPR035906">
    <property type="entry name" value="MetI-like_sf"/>
</dbReference>
<keyword evidence="5 9" id="KW-0812">Transmembrane</keyword>